<proteinExistence type="predicted"/>
<dbReference type="Proteomes" id="UP000805614">
    <property type="component" value="Unassembled WGS sequence"/>
</dbReference>
<evidence type="ECO:0000313" key="4">
    <source>
        <dbReference type="Proteomes" id="UP000805614"/>
    </source>
</evidence>
<reference evidence="3 4" key="1">
    <citation type="submission" date="2020-06" db="EMBL/GenBank/DDBJ databases">
        <title>Actinomadura xiongansis sp. nov., isolated from soil of Baiyangdian.</title>
        <authorList>
            <person name="Zhang X."/>
        </authorList>
    </citation>
    <scope>NUCLEOTIDE SEQUENCE [LARGE SCALE GENOMIC DNA]</scope>
    <source>
        <strain evidence="3 4">HBUM206468</strain>
    </source>
</reference>
<sequence length="50" mass="5111">MSSRTTKPQIKLAMVVALTALIAGALLATGADEPESTAGHQTTGASDDRR</sequence>
<evidence type="ECO:0000256" key="2">
    <source>
        <dbReference type="SAM" id="SignalP"/>
    </source>
</evidence>
<gene>
    <name evidence="3" type="ORF">HKK74_33980</name>
</gene>
<evidence type="ECO:0000256" key="1">
    <source>
        <dbReference type="SAM" id="MobiDB-lite"/>
    </source>
</evidence>
<organism evidence="3 4">
    <name type="scientific">Actinomadura alba</name>
    <dbReference type="NCBI Taxonomy" id="406431"/>
    <lineage>
        <taxon>Bacteria</taxon>
        <taxon>Bacillati</taxon>
        <taxon>Actinomycetota</taxon>
        <taxon>Actinomycetes</taxon>
        <taxon>Streptosporangiales</taxon>
        <taxon>Thermomonosporaceae</taxon>
        <taxon>Actinomadura</taxon>
    </lineage>
</organism>
<feature type="region of interest" description="Disordered" evidence="1">
    <location>
        <begin position="29"/>
        <end position="50"/>
    </location>
</feature>
<dbReference type="RefSeq" id="WP_187247508.1">
    <property type="nucleotide sequence ID" value="NZ_BAAAOK010000022.1"/>
</dbReference>
<keyword evidence="2" id="KW-0732">Signal</keyword>
<comment type="caution">
    <text evidence="3">The sequence shown here is derived from an EMBL/GenBank/DDBJ whole genome shotgun (WGS) entry which is preliminary data.</text>
</comment>
<evidence type="ECO:0000313" key="3">
    <source>
        <dbReference type="EMBL" id="MBC6470461.1"/>
    </source>
</evidence>
<feature type="chain" id="PRO_5045284241" evidence="2">
    <location>
        <begin position="29"/>
        <end position="50"/>
    </location>
</feature>
<accession>A0ABR7M023</accession>
<protein>
    <submittedName>
        <fullName evidence="3">Uncharacterized protein</fullName>
    </submittedName>
</protein>
<keyword evidence="4" id="KW-1185">Reference proteome</keyword>
<feature type="compositionally biased region" description="Polar residues" evidence="1">
    <location>
        <begin position="38"/>
        <end position="50"/>
    </location>
</feature>
<name>A0ABR7M023_9ACTN</name>
<feature type="signal peptide" evidence="2">
    <location>
        <begin position="1"/>
        <end position="28"/>
    </location>
</feature>
<dbReference type="EMBL" id="JABVEC010000042">
    <property type="protein sequence ID" value="MBC6470461.1"/>
    <property type="molecule type" value="Genomic_DNA"/>
</dbReference>